<proteinExistence type="predicted"/>
<dbReference type="Proteomes" id="UP000253083">
    <property type="component" value="Unassembled WGS sequence"/>
</dbReference>
<dbReference type="Pfam" id="PF00072">
    <property type="entry name" value="Response_reg"/>
    <property type="match status" value="1"/>
</dbReference>
<keyword evidence="9 14" id="KW-0238">DNA-binding</keyword>
<evidence type="ECO:0000256" key="4">
    <source>
        <dbReference type="ARBA" id="ARBA00022490"/>
    </source>
</evidence>
<dbReference type="GO" id="GO:0000156">
    <property type="term" value="F:phosphorelay response regulator activity"/>
    <property type="evidence" value="ECO:0007669"/>
    <property type="project" value="InterPro"/>
</dbReference>
<evidence type="ECO:0000256" key="11">
    <source>
        <dbReference type="ARBA" id="ARBA00023163"/>
    </source>
</evidence>
<accession>A0A395JQB1</accession>
<feature type="DNA-binding region" description="OmpR/PhoB-type" evidence="14">
    <location>
        <begin position="129"/>
        <end position="227"/>
    </location>
</feature>
<keyword evidence="5 13" id="KW-0597">Phosphoprotein</keyword>
<dbReference type="SUPFAM" id="SSF46894">
    <property type="entry name" value="C-terminal effector domain of the bipartite response regulators"/>
    <property type="match status" value="1"/>
</dbReference>
<evidence type="ECO:0000313" key="17">
    <source>
        <dbReference type="EMBL" id="RBP50900.1"/>
    </source>
</evidence>
<feature type="domain" description="Response regulatory" evidence="15">
    <location>
        <begin position="4"/>
        <end position="119"/>
    </location>
</feature>
<keyword evidence="3" id="KW-0813">Transport</keyword>
<dbReference type="InterPro" id="IPR036388">
    <property type="entry name" value="WH-like_DNA-bd_sf"/>
</dbReference>
<comment type="caution">
    <text evidence="17">The sequence shown here is derived from an EMBL/GenBank/DDBJ whole genome shotgun (WGS) entry which is preliminary data.</text>
</comment>
<keyword evidence="6" id="KW-0592">Phosphate transport</keyword>
<dbReference type="SMART" id="SM00448">
    <property type="entry name" value="REC"/>
    <property type="match status" value="1"/>
</dbReference>
<evidence type="ECO:0000256" key="9">
    <source>
        <dbReference type="ARBA" id="ARBA00023125"/>
    </source>
</evidence>
<dbReference type="GO" id="GO:0006355">
    <property type="term" value="P:regulation of DNA-templated transcription"/>
    <property type="evidence" value="ECO:0007669"/>
    <property type="project" value="InterPro"/>
</dbReference>
<evidence type="ECO:0000256" key="3">
    <source>
        <dbReference type="ARBA" id="ARBA00022448"/>
    </source>
</evidence>
<dbReference type="PROSITE" id="PS50110">
    <property type="entry name" value="RESPONSE_REGULATORY"/>
    <property type="match status" value="1"/>
</dbReference>
<protein>
    <recommendedName>
        <fullName evidence="2">Phosphate regulon transcriptional regulatory protein PhoB</fullName>
    </recommendedName>
</protein>
<dbReference type="PANTHER" id="PTHR48111">
    <property type="entry name" value="REGULATOR OF RPOS"/>
    <property type="match status" value="1"/>
</dbReference>
<reference evidence="17 18" key="1">
    <citation type="submission" date="2018-06" db="EMBL/GenBank/DDBJ databases">
        <title>Genomic Encyclopedia of Type Strains, Phase IV (KMG-IV): sequencing the most valuable type-strain genomes for metagenomic binning, comparative biology and taxonomic classification.</title>
        <authorList>
            <person name="Goeker M."/>
        </authorList>
    </citation>
    <scope>NUCLEOTIDE SEQUENCE [LARGE SCALE GENOMIC DNA]</scope>
    <source>
        <strain evidence="17 18">DSM 24032</strain>
    </source>
</reference>
<evidence type="ECO:0000256" key="6">
    <source>
        <dbReference type="ARBA" id="ARBA00022592"/>
    </source>
</evidence>
<evidence type="ECO:0000256" key="1">
    <source>
        <dbReference type="ARBA" id="ARBA00004496"/>
    </source>
</evidence>
<evidence type="ECO:0000259" key="16">
    <source>
        <dbReference type="PROSITE" id="PS51755"/>
    </source>
</evidence>
<evidence type="ECO:0000256" key="13">
    <source>
        <dbReference type="PROSITE-ProRule" id="PRU00169"/>
    </source>
</evidence>
<dbReference type="InterPro" id="IPR011879">
    <property type="entry name" value="Sig_transdc_resp-reg_PhoB"/>
</dbReference>
<dbReference type="SMART" id="SM00862">
    <property type="entry name" value="Trans_reg_C"/>
    <property type="match status" value="1"/>
</dbReference>
<keyword evidence="18" id="KW-1185">Reference proteome</keyword>
<evidence type="ECO:0000256" key="2">
    <source>
        <dbReference type="ARBA" id="ARBA00013332"/>
    </source>
</evidence>
<dbReference type="EMBL" id="QNRT01000002">
    <property type="protein sequence ID" value="RBP50900.1"/>
    <property type="molecule type" value="Genomic_DNA"/>
</dbReference>
<dbReference type="CDD" id="cd00383">
    <property type="entry name" value="trans_reg_C"/>
    <property type="match status" value="1"/>
</dbReference>
<dbReference type="OrthoDB" id="9802426at2"/>
<organism evidence="17 18">
    <name type="scientific">Arenicella xantha</name>
    <dbReference type="NCBI Taxonomy" id="644221"/>
    <lineage>
        <taxon>Bacteria</taxon>
        <taxon>Pseudomonadati</taxon>
        <taxon>Pseudomonadota</taxon>
        <taxon>Gammaproteobacteria</taxon>
        <taxon>Arenicellales</taxon>
        <taxon>Arenicellaceae</taxon>
        <taxon>Arenicella</taxon>
    </lineage>
</organism>
<dbReference type="GO" id="GO:0000976">
    <property type="term" value="F:transcription cis-regulatory region binding"/>
    <property type="evidence" value="ECO:0007669"/>
    <property type="project" value="TreeGrafter"/>
</dbReference>
<evidence type="ECO:0000256" key="14">
    <source>
        <dbReference type="PROSITE-ProRule" id="PRU01091"/>
    </source>
</evidence>
<dbReference type="FunCoup" id="A0A395JQB1">
    <property type="interactions" value="307"/>
</dbReference>
<evidence type="ECO:0000256" key="7">
    <source>
        <dbReference type="ARBA" id="ARBA00023012"/>
    </source>
</evidence>
<dbReference type="InterPro" id="IPR011006">
    <property type="entry name" value="CheY-like_superfamily"/>
</dbReference>
<dbReference type="InParanoid" id="A0A395JQB1"/>
<keyword evidence="4" id="KW-0963">Cytoplasm</keyword>
<dbReference type="GO" id="GO:0032993">
    <property type="term" value="C:protein-DNA complex"/>
    <property type="evidence" value="ECO:0007669"/>
    <property type="project" value="TreeGrafter"/>
</dbReference>
<dbReference type="InterPro" id="IPR001867">
    <property type="entry name" value="OmpR/PhoB-type_DNA-bd"/>
</dbReference>
<dbReference type="Pfam" id="PF00486">
    <property type="entry name" value="Trans_reg_C"/>
    <property type="match status" value="1"/>
</dbReference>
<evidence type="ECO:0000256" key="8">
    <source>
        <dbReference type="ARBA" id="ARBA00023015"/>
    </source>
</evidence>
<evidence type="ECO:0000256" key="12">
    <source>
        <dbReference type="ARBA" id="ARBA00024735"/>
    </source>
</evidence>
<evidence type="ECO:0000259" key="15">
    <source>
        <dbReference type="PROSITE" id="PS50110"/>
    </source>
</evidence>
<keyword evidence="10" id="KW-0010">Activator</keyword>
<dbReference type="GO" id="GO:0006817">
    <property type="term" value="P:phosphate ion transport"/>
    <property type="evidence" value="ECO:0007669"/>
    <property type="project" value="UniProtKB-KW"/>
</dbReference>
<evidence type="ECO:0000256" key="5">
    <source>
        <dbReference type="ARBA" id="ARBA00022553"/>
    </source>
</evidence>
<dbReference type="RefSeq" id="WP_113953712.1">
    <property type="nucleotide sequence ID" value="NZ_QNRT01000002.1"/>
</dbReference>
<dbReference type="Gene3D" id="6.10.250.690">
    <property type="match status" value="1"/>
</dbReference>
<evidence type="ECO:0000256" key="10">
    <source>
        <dbReference type="ARBA" id="ARBA00023159"/>
    </source>
</evidence>
<keyword evidence="11" id="KW-0804">Transcription</keyword>
<feature type="modified residue" description="4-aspartylphosphate" evidence="13">
    <location>
        <position position="53"/>
    </location>
</feature>
<dbReference type="NCBIfam" id="TIGR02154">
    <property type="entry name" value="PhoB"/>
    <property type="match status" value="1"/>
</dbReference>
<dbReference type="Gene3D" id="1.10.10.10">
    <property type="entry name" value="Winged helix-like DNA-binding domain superfamily/Winged helix DNA-binding domain"/>
    <property type="match status" value="1"/>
</dbReference>
<dbReference type="PANTHER" id="PTHR48111:SF40">
    <property type="entry name" value="PHOSPHATE REGULON TRANSCRIPTIONAL REGULATORY PROTEIN PHOB"/>
    <property type="match status" value="1"/>
</dbReference>
<dbReference type="Gene3D" id="3.40.50.2300">
    <property type="match status" value="1"/>
</dbReference>
<dbReference type="SUPFAM" id="SSF52172">
    <property type="entry name" value="CheY-like"/>
    <property type="match status" value="1"/>
</dbReference>
<dbReference type="PROSITE" id="PS51755">
    <property type="entry name" value="OMPR_PHOB"/>
    <property type="match status" value="1"/>
</dbReference>
<dbReference type="GO" id="GO:0005829">
    <property type="term" value="C:cytosol"/>
    <property type="evidence" value="ECO:0007669"/>
    <property type="project" value="TreeGrafter"/>
</dbReference>
<dbReference type="InterPro" id="IPR001789">
    <property type="entry name" value="Sig_transdc_resp-reg_receiver"/>
</dbReference>
<keyword evidence="7" id="KW-0902">Two-component regulatory system</keyword>
<name>A0A395JQB1_9GAMM</name>
<gene>
    <name evidence="17" type="ORF">DFR28_102316</name>
</gene>
<keyword evidence="8" id="KW-0805">Transcription regulation</keyword>
<dbReference type="InterPro" id="IPR039420">
    <property type="entry name" value="WalR-like"/>
</dbReference>
<comment type="function">
    <text evidence="12">This protein is a positive regulator for the phosphate regulon. Transcription of this operon is positively regulated by PhoB and PhoR when phosphate is limited.</text>
</comment>
<sequence>MTHHILIVDDEAAIRDMVRMALEIDGFTVSDASNAHQAAKLLEEEEIDLLLLDWMMPGISGIDFAGRIRREGNHQVGIIMLTAKDDEADMVRGLDVGADDYVKKPFSTKELLSRINAVLRRLSSGHVSGDVVSAGKITIDSEQHRVLIDGNNVDFSPTEFRLLHFLLTHPDRVFARDQLLDNVWGNQVYVEDRTVDVHIRRLRKVLEPCGCDDYINTVRGVGYRFSLPAL</sequence>
<dbReference type="FunFam" id="3.40.50.2300:FF:000001">
    <property type="entry name" value="DNA-binding response regulator PhoB"/>
    <property type="match status" value="1"/>
</dbReference>
<dbReference type="AlphaFoldDB" id="A0A395JQB1"/>
<dbReference type="InterPro" id="IPR016032">
    <property type="entry name" value="Sig_transdc_resp-reg_C-effctor"/>
</dbReference>
<dbReference type="FunFam" id="1.10.10.10:FF:000011">
    <property type="entry name" value="Phosphate regulon transcriptional regulator PhoB"/>
    <property type="match status" value="1"/>
</dbReference>
<comment type="subcellular location">
    <subcellularLocation>
        <location evidence="1">Cytoplasm</location>
    </subcellularLocation>
</comment>
<feature type="domain" description="OmpR/PhoB-type" evidence="16">
    <location>
        <begin position="129"/>
        <end position="227"/>
    </location>
</feature>
<evidence type="ECO:0000313" key="18">
    <source>
        <dbReference type="Proteomes" id="UP000253083"/>
    </source>
</evidence>